<feature type="region of interest" description="Disordered" evidence="1">
    <location>
        <begin position="1"/>
        <end position="23"/>
    </location>
</feature>
<dbReference type="RefSeq" id="WP_376980003.1">
    <property type="nucleotide sequence ID" value="NZ_JBHLSV010000009.1"/>
</dbReference>
<dbReference type="InterPro" id="IPR006059">
    <property type="entry name" value="SBP"/>
</dbReference>
<proteinExistence type="predicted"/>
<evidence type="ECO:0000256" key="1">
    <source>
        <dbReference type="SAM" id="MobiDB-lite"/>
    </source>
</evidence>
<name>A0ABV6RAQ2_9MICO</name>
<organism evidence="2 3">
    <name type="scientific">Brachybacterium hainanense</name>
    <dbReference type="NCBI Taxonomy" id="1541174"/>
    <lineage>
        <taxon>Bacteria</taxon>
        <taxon>Bacillati</taxon>
        <taxon>Actinomycetota</taxon>
        <taxon>Actinomycetes</taxon>
        <taxon>Micrococcales</taxon>
        <taxon>Dermabacteraceae</taxon>
        <taxon>Brachybacterium</taxon>
    </lineage>
</organism>
<accession>A0ABV6RAQ2</accession>
<dbReference type="PANTHER" id="PTHR43649">
    <property type="entry name" value="ARABINOSE-BINDING PROTEIN-RELATED"/>
    <property type="match status" value="1"/>
</dbReference>
<dbReference type="Gene3D" id="3.40.190.10">
    <property type="entry name" value="Periplasmic binding protein-like II"/>
    <property type="match status" value="2"/>
</dbReference>
<dbReference type="PANTHER" id="PTHR43649:SF12">
    <property type="entry name" value="DIACETYLCHITOBIOSE BINDING PROTEIN DASA"/>
    <property type="match status" value="1"/>
</dbReference>
<dbReference type="InterPro" id="IPR006311">
    <property type="entry name" value="TAT_signal"/>
</dbReference>
<comment type="caution">
    <text evidence="2">The sequence shown here is derived from an EMBL/GenBank/DDBJ whole genome shotgun (WGS) entry which is preliminary data.</text>
</comment>
<gene>
    <name evidence="2" type="ORF">ACFFF6_08880</name>
</gene>
<evidence type="ECO:0000313" key="3">
    <source>
        <dbReference type="Proteomes" id="UP001589793"/>
    </source>
</evidence>
<dbReference type="Proteomes" id="UP001589793">
    <property type="component" value="Unassembled WGS sequence"/>
</dbReference>
<keyword evidence="3" id="KW-1185">Reference proteome</keyword>
<dbReference type="SUPFAM" id="SSF53850">
    <property type="entry name" value="Periplasmic binding protein-like II"/>
    <property type="match status" value="1"/>
</dbReference>
<sequence>MNTASAPDCPTCAESSTSARPGRRLARRSLLAGLGAAPAAALLASCSDGSSEGGTADVPQVEYQQGSAKLEVELGPEIDGVPYPEGYVGPKARESEPFADGSRTFTITTRAVENFDPNTNVFSAYLEEKTGVKVEYSTVPRGDEGAPKVNAILAGGDLPDALMLGPEWMGGFTKSELYVYGQQGLFRPLDELIDRLAPQLAEVFEQNPDFRAAWTAPDGAMYAFPSVNQCYHCRSSHARTWVHTPSMEAAGFSEQPSTIEEFEAMLRGMKQANPEIAPLTGHKDDLPLALVSAAFLDIGIEKLRRDGDTIVYTPLDEKMREVFATMARWSKDGLVDPNAFTQNNDQLIRLAMNASGSRVGVVQGVSPGSFSTVEYEKPDARFREFTTLRPFTGPGGTAIIPWNDVPGAGSVGLVIPASTEDPETLIRWADFQLSLLSTLSMRLGPQDERWRWAEPGDTGIDDRPALYKKIELEGETPDNQTWEEHGVFNLGMDVRHGESVNEANSIEPGIYRAGRTYEEFRAPQEALFVMPYFDSSQAAEVGELRTNLDSTYVQNAVAMCLGTKDAESDADWDAYVAALNAAGAERYVEILTEADAASL</sequence>
<protein>
    <submittedName>
        <fullName evidence="2">Extracellular solute-binding protein</fullName>
    </submittedName>
</protein>
<dbReference type="Pfam" id="PF01547">
    <property type="entry name" value="SBP_bac_1"/>
    <property type="match status" value="1"/>
</dbReference>
<dbReference type="PROSITE" id="PS51318">
    <property type="entry name" value="TAT"/>
    <property type="match status" value="1"/>
</dbReference>
<dbReference type="EMBL" id="JBHLSV010000009">
    <property type="protein sequence ID" value="MFC0674066.1"/>
    <property type="molecule type" value="Genomic_DNA"/>
</dbReference>
<reference evidence="2 3" key="1">
    <citation type="submission" date="2024-09" db="EMBL/GenBank/DDBJ databases">
        <authorList>
            <person name="Sun Q."/>
            <person name="Mori K."/>
        </authorList>
    </citation>
    <scope>NUCLEOTIDE SEQUENCE [LARGE SCALE GENOMIC DNA]</scope>
    <source>
        <strain evidence="2 3">CICC 10874</strain>
    </source>
</reference>
<evidence type="ECO:0000313" key="2">
    <source>
        <dbReference type="EMBL" id="MFC0674066.1"/>
    </source>
</evidence>
<dbReference type="InterPro" id="IPR050490">
    <property type="entry name" value="Bact_solute-bd_prot1"/>
</dbReference>